<organism evidence="1 2">
    <name type="scientific">Streptomyces albospinus</name>
    <dbReference type="NCBI Taxonomy" id="285515"/>
    <lineage>
        <taxon>Bacteria</taxon>
        <taxon>Bacillati</taxon>
        <taxon>Actinomycetota</taxon>
        <taxon>Actinomycetes</taxon>
        <taxon>Kitasatosporales</taxon>
        <taxon>Streptomycetaceae</taxon>
        <taxon>Streptomyces</taxon>
    </lineage>
</organism>
<reference evidence="2" key="1">
    <citation type="journal article" date="2019" name="Int. J. Syst. Evol. Microbiol.">
        <title>The Global Catalogue of Microorganisms (GCM) 10K type strain sequencing project: providing services to taxonomists for standard genome sequencing and annotation.</title>
        <authorList>
            <consortium name="The Broad Institute Genomics Platform"/>
            <consortium name="The Broad Institute Genome Sequencing Center for Infectious Disease"/>
            <person name="Wu L."/>
            <person name="Ma J."/>
        </authorList>
    </citation>
    <scope>NUCLEOTIDE SEQUENCE [LARGE SCALE GENOMIC DNA]</scope>
    <source>
        <strain evidence="2">JCM 3399</strain>
    </source>
</reference>
<sequence>MSSGHLSCPKCQSAGIRLTVREWGVCENCQHGGMWSEFMTCDCWGYDCPDITN</sequence>
<dbReference type="Proteomes" id="UP000654471">
    <property type="component" value="Unassembled WGS sequence"/>
</dbReference>
<dbReference type="EMBL" id="BMRP01000001">
    <property type="protein sequence ID" value="GGU41677.1"/>
    <property type="molecule type" value="Genomic_DNA"/>
</dbReference>
<gene>
    <name evidence="1" type="ORF">GCM10010211_00860</name>
</gene>
<protein>
    <submittedName>
        <fullName evidence="1">Uncharacterized protein</fullName>
    </submittedName>
</protein>
<dbReference type="RefSeq" id="WP_189295100.1">
    <property type="nucleotide sequence ID" value="NZ_BMRP01000001.1"/>
</dbReference>
<name>A0ABQ2UKC4_9ACTN</name>
<evidence type="ECO:0000313" key="2">
    <source>
        <dbReference type="Proteomes" id="UP000654471"/>
    </source>
</evidence>
<proteinExistence type="predicted"/>
<evidence type="ECO:0000313" key="1">
    <source>
        <dbReference type="EMBL" id="GGU41677.1"/>
    </source>
</evidence>
<keyword evidence="2" id="KW-1185">Reference proteome</keyword>
<accession>A0ABQ2UKC4</accession>
<comment type="caution">
    <text evidence="1">The sequence shown here is derived from an EMBL/GenBank/DDBJ whole genome shotgun (WGS) entry which is preliminary data.</text>
</comment>